<proteinExistence type="predicted"/>
<keyword evidence="5" id="KW-0411">Iron-sulfur</keyword>
<dbReference type="PROSITE" id="PS51296">
    <property type="entry name" value="RIESKE"/>
    <property type="match status" value="1"/>
</dbReference>
<dbReference type="SUPFAM" id="SSF55961">
    <property type="entry name" value="Bet v1-like"/>
    <property type="match status" value="1"/>
</dbReference>
<keyword evidence="2" id="KW-0479">Metal-binding</keyword>
<dbReference type="Pfam" id="PF00355">
    <property type="entry name" value="Rieske"/>
    <property type="match status" value="1"/>
</dbReference>
<evidence type="ECO:0000256" key="3">
    <source>
        <dbReference type="ARBA" id="ARBA00023002"/>
    </source>
</evidence>
<dbReference type="PANTHER" id="PTHR21266">
    <property type="entry name" value="IRON-SULFUR DOMAIN CONTAINING PROTEIN"/>
    <property type="match status" value="1"/>
</dbReference>
<dbReference type="InterPro" id="IPR017941">
    <property type="entry name" value="Rieske_2Fe-2S"/>
</dbReference>
<name>A0A0A1YQW7_9PSED</name>
<evidence type="ECO:0000313" key="8">
    <source>
        <dbReference type="Proteomes" id="UP000030063"/>
    </source>
</evidence>
<protein>
    <submittedName>
        <fullName evidence="7">Vanillate monooxygenase</fullName>
    </submittedName>
</protein>
<dbReference type="Proteomes" id="UP000030063">
    <property type="component" value="Unassembled WGS sequence"/>
</dbReference>
<keyword evidence="1" id="KW-0001">2Fe-2S</keyword>
<sequence length="344" mass="37940">MNYLRNTWYMAAWSEELAEGALFNRTLLGESILFYRKTDTSVAAISNRCPHRFAPLHMGTLQGDCVRCPYHGLTFDSAGKCSHNPHGDGRIPKAAQVKAYPVIEQHLAVWIWMGDTDKADTSLIPDYAFLSAAKPTARNLGYLHTLSDYQLLTDNIMDLSHVDFLHPDTLGGGALSRVGAKLSELDGNRLGILWEAFDEVAPPAFAPHLPEPQALADVWTDVVWSPPASMYLSTGVAPAGGSDELAVTSANLHVMTPESENTTHYFYANTRSFLQDDIEYNRMLNEMLVGIFAGEDKPIVEAQQRLMGSDDFWSLKPILLAGDAGAVRARRILAGMIEQEQQAD</sequence>
<reference evidence="7 8" key="1">
    <citation type="journal article" date="2014" name="Genome Announc.">
        <title>Draft Genome Sequence of Petroleum Oil-Degrading Marine Bacterium Pseudomonas taeanensis Strain MS-3, Isolated from a Crude Oil-Contaminated Seashore.</title>
        <authorList>
            <person name="Lee S.Y."/>
            <person name="Kim S.H."/>
            <person name="Lee D.G."/>
            <person name="Shin S."/>
            <person name="Yun S.H."/>
            <person name="Choi C.W."/>
            <person name="Chung Y.H."/>
            <person name="Choi J.S."/>
            <person name="Kahng H.Y."/>
            <person name="Kim S.I."/>
        </authorList>
    </citation>
    <scope>NUCLEOTIDE SEQUENCE [LARGE SCALE GENOMIC DNA]</scope>
    <source>
        <strain evidence="7 8">MS-3</strain>
    </source>
</reference>
<gene>
    <name evidence="7" type="ORF">TMS3_0107465</name>
</gene>
<dbReference type="GO" id="GO:0046872">
    <property type="term" value="F:metal ion binding"/>
    <property type="evidence" value="ECO:0007669"/>
    <property type="project" value="UniProtKB-KW"/>
</dbReference>
<dbReference type="Pfam" id="PF19112">
    <property type="entry name" value="VanA_C"/>
    <property type="match status" value="1"/>
</dbReference>
<dbReference type="STRING" id="1395571.TMS3_0107465"/>
<evidence type="ECO:0000259" key="6">
    <source>
        <dbReference type="PROSITE" id="PS51296"/>
    </source>
</evidence>
<dbReference type="Gene3D" id="2.102.10.10">
    <property type="entry name" value="Rieske [2Fe-2S] iron-sulphur domain"/>
    <property type="match status" value="1"/>
</dbReference>
<comment type="caution">
    <text evidence="7">The sequence shown here is derived from an EMBL/GenBank/DDBJ whole genome shotgun (WGS) entry which is preliminary data.</text>
</comment>
<dbReference type="CDD" id="cd08878">
    <property type="entry name" value="RHO_alpha_C_DMO-like"/>
    <property type="match status" value="1"/>
</dbReference>
<dbReference type="GO" id="GO:0051537">
    <property type="term" value="F:2 iron, 2 sulfur cluster binding"/>
    <property type="evidence" value="ECO:0007669"/>
    <property type="project" value="UniProtKB-KW"/>
</dbReference>
<dbReference type="eggNOG" id="COG4638">
    <property type="taxonomic scope" value="Bacteria"/>
</dbReference>
<dbReference type="EMBL" id="AWSQ01000001">
    <property type="protein sequence ID" value="KFX71746.1"/>
    <property type="molecule type" value="Genomic_DNA"/>
</dbReference>
<dbReference type="SUPFAM" id="SSF50022">
    <property type="entry name" value="ISP domain"/>
    <property type="match status" value="1"/>
</dbReference>
<keyword evidence="8" id="KW-1185">Reference proteome</keyword>
<feature type="domain" description="Rieske" evidence="6">
    <location>
        <begin position="8"/>
        <end position="111"/>
    </location>
</feature>
<dbReference type="Gene3D" id="3.90.380.10">
    <property type="entry name" value="Naphthalene 1,2-dioxygenase Alpha Subunit, Chain A, domain 1"/>
    <property type="match status" value="1"/>
</dbReference>
<dbReference type="GO" id="GO:0004497">
    <property type="term" value="F:monooxygenase activity"/>
    <property type="evidence" value="ECO:0007669"/>
    <property type="project" value="UniProtKB-KW"/>
</dbReference>
<dbReference type="PANTHER" id="PTHR21266:SF60">
    <property type="entry name" value="3-KETOSTEROID-9-ALPHA-MONOOXYGENASE, OXYGENASE COMPONENT"/>
    <property type="match status" value="1"/>
</dbReference>
<evidence type="ECO:0000256" key="5">
    <source>
        <dbReference type="ARBA" id="ARBA00023014"/>
    </source>
</evidence>
<evidence type="ECO:0000313" key="7">
    <source>
        <dbReference type="EMBL" id="KFX71746.1"/>
    </source>
</evidence>
<dbReference type="InterPro" id="IPR050584">
    <property type="entry name" value="Cholesterol_7-desaturase"/>
</dbReference>
<keyword evidence="3" id="KW-0560">Oxidoreductase</keyword>
<dbReference type="InterPro" id="IPR044043">
    <property type="entry name" value="VanA_C_cat"/>
</dbReference>
<dbReference type="RefSeq" id="WP_025164597.1">
    <property type="nucleotide sequence ID" value="NZ_AWSQ01000001.1"/>
</dbReference>
<keyword evidence="7" id="KW-0503">Monooxygenase</keyword>
<dbReference type="AlphaFoldDB" id="A0A0A1YQW7"/>
<dbReference type="InterPro" id="IPR036922">
    <property type="entry name" value="Rieske_2Fe-2S_sf"/>
</dbReference>
<evidence type="ECO:0000256" key="2">
    <source>
        <dbReference type="ARBA" id="ARBA00022723"/>
    </source>
</evidence>
<keyword evidence="4" id="KW-0408">Iron</keyword>
<dbReference type="OrthoDB" id="9769355at2"/>
<evidence type="ECO:0000256" key="1">
    <source>
        <dbReference type="ARBA" id="ARBA00022714"/>
    </source>
</evidence>
<accession>A0A0A1YQW7</accession>
<organism evidence="7 8">
    <name type="scientific">Pseudomonas taeanensis MS-3</name>
    <dbReference type="NCBI Taxonomy" id="1395571"/>
    <lineage>
        <taxon>Bacteria</taxon>
        <taxon>Pseudomonadati</taxon>
        <taxon>Pseudomonadota</taxon>
        <taxon>Gammaproteobacteria</taxon>
        <taxon>Pseudomonadales</taxon>
        <taxon>Pseudomonadaceae</taxon>
        <taxon>Pseudomonas</taxon>
    </lineage>
</organism>
<evidence type="ECO:0000256" key="4">
    <source>
        <dbReference type="ARBA" id="ARBA00023004"/>
    </source>
</evidence>